<evidence type="ECO:0000313" key="2">
    <source>
        <dbReference type="Proteomes" id="UP001500975"/>
    </source>
</evidence>
<dbReference type="RefSeq" id="WP_345541599.1">
    <property type="nucleotide sequence ID" value="NZ_BAABGJ010000081.1"/>
</dbReference>
<proteinExistence type="predicted"/>
<dbReference type="Proteomes" id="UP001500975">
    <property type="component" value="Unassembled WGS sequence"/>
</dbReference>
<evidence type="ECO:0000313" key="1">
    <source>
        <dbReference type="EMBL" id="GAA4357571.1"/>
    </source>
</evidence>
<name>A0ABP8IF26_9BURK</name>
<sequence>MDVRKIGLLVEQPFDGSYYWVIHEDARHDGRFEPLHRAERPFATYAAALAQGYGVMQRLCGLTGLPACQARSIRV</sequence>
<comment type="caution">
    <text evidence="1">The sequence shown here is derived from an EMBL/GenBank/DDBJ whole genome shotgun (WGS) entry which is preliminary data.</text>
</comment>
<gene>
    <name evidence="1" type="ORF">GCM10023165_51590</name>
</gene>
<accession>A0ABP8IF26</accession>
<organism evidence="1 2">
    <name type="scientific">Variovorax defluvii</name>
    <dbReference type="NCBI Taxonomy" id="913761"/>
    <lineage>
        <taxon>Bacteria</taxon>
        <taxon>Pseudomonadati</taxon>
        <taxon>Pseudomonadota</taxon>
        <taxon>Betaproteobacteria</taxon>
        <taxon>Burkholderiales</taxon>
        <taxon>Comamonadaceae</taxon>
        <taxon>Variovorax</taxon>
    </lineage>
</organism>
<dbReference type="EMBL" id="BAABGJ010000081">
    <property type="protein sequence ID" value="GAA4357571.1"/>
    <property type="molecule type" value="Genomic_DNA"/>
</dbReference>
<keyword evidence="2" id="KW-1185">Reference proteome</keyword>
<protein>
    <submittedName>
        <fullName evidence="1">Uncharacterized protein</fullName>
    </submittedName>
</protein>
<reference evidence="2" key="1">
    <citation type="journal article" date="2019" name="Int. J. Syst. Evol. Microbiol.">
        <title>The Global Catalogue of Microorganisms (GCM) 10K type strain sequencing project: providing services to taxonomists for standard genome sequencing and annotation.</title>
        <authorList>
            <consortium name="The Broad Institute Genomics Platform"/>
            <consortium name="The Broad Institute Genome Sequencing Center for Infectious Disease"/>
            <person name="Wu L."/>
            <person name="Ma J."/>
        </authorList>
    </citation>
    <scope>NUCLEOTIDE SEQUENCE [LARGE SCALE GENOMIC DNA]</scope>
    <source>
        <strain evidence="2">JCM 17804</strain>
    </source>
</reference>